<proteinExistence type="predicted"/>
<comment type="caution">
    <text evidence="1">The sequence shown here is derived from an EMBL/GenBank/DDBJ whole genome shotgun (WGS) entry which is preliminary data.</text>
</comment>
<evidence type="ECO:0000313" key="1">
    <source>
        <dbReference type="EMBL" id="EEV16726.1"/>
    </source>
</evidence>
<dbReference type="InterPro" id="IPR002718">
    <property type="entry name" value="OMP_Helicobacter"/>
</dbReference>
<dbReference type="Pfam" id="PF01856">
    <property type="entry name" value="HP_OMP"/>
    <property type="match status" value="1"/>
</dbReference>
<dbReference type="EMBL" id="ACYG01000030">
    <property type="protein sequence ID" value="EEV16726.1"/>
    <property type="molecule type" value="Genomic_DNA"/>
</dbReference>
<evidence type="ECO:0000313" key="2">
    <source>
        <dbReference type="Proteomes" id="UP000005709"/>
    </source>
</evidence>
<keyword evidence="2" id="KW-1185">Reference proteome</keyword>
<organism evidence="1 2">
    <name type="scientific">Campylobacter gracilis RM3268</name>
    <dbReference type="NCBI Taxonomy" id="553220"/>
    <lineage>
        <taxon>Bacteria</taxon>
        <taxon>Pseudomonadati</taxon>
        <taxon>Campylobacterota</taxon>
        <taxon>Epsilonproteobacteria</taxon>
        <taxon>Campylobacterales</taxon>
        <taxon>Campylobacteraceae</taxon>
        <taxon>Campylobacter</taxon>
    </lineage>
</organism>
<dbReference type="PROSITE" id="PS51257">
    <property type="entry name" value="PROKAR_LIPOPROTEIN"/>
    <property type="match status" value="1"/>
</dbReference>
<dbReference type="RefSeq" id="WP_005873054.1">
    <property type="nucleotide sequence ID" value="NZ_ACYG01000030.1"/>
</dbReference>
<dbReference type="SUPFAM" id="SSF56925">
    <property type="entry name" value="OMPA-like"/>
    <property type="match status" value="1"/>
</dbReference>
<dbReference type="eggNOG" id="ENOG5031915">
    <property type="taxonomic scope" value="Bacteria"/>
</dbReference>
<reference evidence="1 2" key="1">
    <citation type="submission" date="2009-07" db="EMBL/GenBank/DDBJ databases">
        <authorList>
            <person name="Madupu R."/>
            <person name="Sebastian Y."/>
            <person name="Durkin A.S."/>
            <person name="Torralba M."/>
            <person name="Methe B."/>
            <person name="Sutton G.G."/>
            <person name="Strausberg R.L."/>
            <person name="Nelson K.E."/>
        </authorList>
    </citation>
    <scope>NUCLEOTIDE SEQUENCE [LARGE SCALE GENOMIC DNA]</scope>
    <source>
        <strain evidence="1 2">RM3268</strain>
    </source>
</reference>
<dbReference type="AlphaFoldDB" id="C8PKW7"/>
<name>C8PKW7_9BACT</name>
<dbReference type="Gene3D" id="2.40.160.20">
    <property type="match status" value="1"/>
</dbReference>
<dbReference type="InterPro" id="IPR011250">
    <property type="entry name" value="OMP/PagP_B-barrel"/>
</dbReference>
<gene>
    <name evidence="1" type="ORF">CAMGR0001_0340</name>
</gene>
<dbReference type="Proteomes" id="UP000005709">
    <property type="component" value="Unassembled WGS sequence"/>
</dbReference>
<accession>C8PKW7</accession>
<protein>
    <submittedName>
        <fullName evidence="1">Outer membrane protein</fullName>
    </submittedName>
</protein>
<sequence>MKNKILIAAFAAAACVSVGSSEGLLLGIEGDYSFKSSLTAKWSEDGDSGTVKDHKGQAAIGFKAGYDFGIARAYGEYMYDFKVTKNGSDEDGDFKHSWNKHSLLVGGDFTPEITNSFRLVAGAYTGVSFLKYKDSYNDFSGDSDSISKTVPGWVIGARLGGLYSFDEHNEIEFGYKADYTRYKASKLGEDIDKAYETNHGLYLGYNFKF</sequence>